<sequence>MKNKNIIKLESNLDSTRFLLAKLAKEKAITFEEYNRLLDSTLPIQNVIIALKEENGGKDNA</sequence>
<evidence type="ECO:0000313" key="2">
    <source>
        <dbReference type="Proteomes" id="UP000269374"/>
    </source>
</evidence>
<accession>A0A387BDQ0</accession>
<dbReference type="Proteomes" id="UP000269374">
    <property type="component" value="Plasmid unnamed2"/>
</dbReference>
<dbReference type="EMBL" id="CP032629">
    <property type="protein sequence ID" value="AYG02075.1"/>
    <property type="molecule type" value="Genomic_DNA"/>
</dbReference>
<keyword evidence="2" id="KW-1185">Reference proteome</keyword>
<gene>
    <name evidence="1" type="ORF">D7I46_13145</name>
</gene>
<evidence type="ECO:0000313" key="1">
    <source>
        <dbReference type="EMBL" id="AYG02075.1"/>
    </source>
</evidence>
<reference evidence="1 2" key="1">
    <citation type="submission" date="2018-09" db="EMBL/GenBank/DDBJ databases">
        <title>Genome sequencing of strain 1JSPR-7.</title>
        <authorList>
            <person name="Heo J."/>
            <person name="Kim S.-J."/>
            <person name="Kwon S.-W."/>
        </authorList>
    </citation>
    <scope>NUCLEOTIDE SEQUENCE [LARGE SCALE GENOMIC DNA]</scope>
    <source>
        <strain evidence="1 2">1JSPR-7</strain>
        <plasmid evidence="1 2">unnamed2</plasmid>
    </source>
</reference>
<dbReference type="AlphaFoldDB" id="A0A387BDQ0"/>
<geneLocation type="plasmid" evidence="1 2">
    <name>unnamed2</name>
</geneLocation>
<proteinExistence type="predicted"/>
<name>A0A387BDQ0_9LACT</name>
<protein>
    <submittedName>
        <fullName evidence="1">Uncharacterized protein</fullName>
    </submittedName>
</protein>
<organism evidence="1 2">
    <name type="scientific">Lactococcus allomyrinae</name>
    <dbReference type="NCBI Taxonomy" id="2419773"/>
    <lineage>
        <taxon>Bacteria</taxon>
        <taxon>Bacillati</taxon>
        <taxon>Bacillota</taxon>
        <taxon>Bacilli</taxon>
        <taxon>Lactobacillales</taxon>
        <taxon>Streptococcaceae</taxon>
        <taxon>Lactococcus</taxon>
    </lineage>
</organism>
<keyword evidence="1" id="KW-0614">Plasmid</keyword>
<dbReference type="KEGG" id="lact:D7I46_13145"/>
<dbReference type="RefSeq" id="WP_120773444.1">
    <property type="nucleotide sequence ID" value="NZ_CP032629.1"/>
</dbReference>